<comment type="subcellular location">
    <subcellularLocation>
        <location evidence="1">Nucleus</location>
    </subcellularLocation>
</comment>
<keyword evidence="2" id="KW-0805">Transcription regulation</keyword>
<evidence type="ECO:0000256" key="4">
    <source>
        <dbReference type="ARBA" id="ARBA00023163"/>
    </source>
</evidence>
<dbReference type="GO" id="GO:0005634">
    <property type="term" value="C:nucleus"/>
    <property type="evidence" value="ECO:0007669"/>
    <property type="project" value="UniProtKB-SubCell"/>
</dbReference>
<proteinExistence type="predicted"/>
<evidence type="ECO:0000313" key="7">
    <source>
        <dbReference type="EMBL" id="BCS28768.1"/>
    </source>
</evidence>
<dbReference type="Pfam" id="PF00172">
    <property type="entry name" value="Zn_clus"/>
    <property type="match status" value="1"/>
</dbReference>
<dbReference type="PANTHER" id="PTHR37534">
    <property type="entry name" value="TRANSCRIPTIONAL ACTIVATOR PROTEIN UGA3"/>
    <property type="match status" value="1"/>
</dbReference>
<evidence type="ECO:0000256" key="3">
    <source>
        <dbReference type="ARBA" id="ARBA00023125"/>
    </source>
</evidence>
<dbReference type="InterPro" id="IPR001138">
    <property type="entry name" value="Zn2Cys6_DnaBD"/>
</dbReference>
<dbReference type="PANTHER" id="PTHR37534:SF49">
    <property type="entry name" value="LYSINE BIOSYNTHESIS REGULATORY PROTEIN LYS14"/>
    <property type="match status" value="1"/>
</dbReference>
<organism evidence="7 8">
    <name type="scientific">Aspergillus puulaauensis</name>
    <dbReference type="NCBI Taxonomy" id="1220207"/>
    <lineage>
        <taxon>Eukaryota</taxon>
        <taxon>Fungi</taxon>
        <taxon>Dikarya</taxon>
        <taxon>Ascomycota</taxon>
        <taxon>Pezizomycotina</taxon>
        <taxon>Eurotiomycetes</taxon>
        <taxon>Eurotiomycetidae</taxon>
        <taxon>Eurotiales</taxon>
        <taxon>Aspergillaceae</taxon>
        <taxon>Aspergillus</taxon>
    </lineage>
</organism>
<dbReference type="EMBL" id="AP024449">
    <property type="protein sequence ID" value="BCS28768.1"/>
    <property type="molecule type" value="Genomic_DNA"/>
</dbReference>
<dbReference type="OrthoDB" id="6730379at2759"/>
<dbReference type="Proteomes" id="UP000654913">
    <property type="component" value="Chromosome 7"/>
</dbReference>
<dbReference type="KEGG" id="apuu:APUU_70338A"/>
<dbReference type="InterPro" id="IPR021858">
    <property type="entry name" value="Fun_TF"/>
</dbReference>
<dbReference type="RefSeq" id="XP_041560954.1">
    <property type="nucleotide sequence ID" value="XM_041695199.1"/>
</dbReference>
<keyword evidence="4" id="KW-0804">Transcription</keyword>
<sequence length="508" mass="57670">MARSKKENRRRTGCFQCKEKHIQCTEEHPRCRRCETLGLQCVRGLRLTFREDAIQRGVWTKRPCSRTQREKDVFRLPLHSYINRWIFLNVTADDFKSITTLQPHTQLELTLVPFTYHPFQSFPETDGYLLDYFIRGISPSCSLSTSHNPYISLVIPLCFSSQTLLNALLAVAANQLCLLGRPEFRQEACHYKDKALQGLRREVCTSMQDEGTVAAVLMLCFQDISDGCSPSWMTHLRGGLKLIDCNASRNSPSLWNFFRMYFVAHDIMSRTAFDDGLDESFQHWADGDDLEELADRRPDGLLARSDESDPPDLAARIYQSEGSPALETGPLTTSEKQNYAIATADLHHALLSLNQTLPAHSLGRKDLERIAQIKRLTALLYLTERLGSMKQTHDILTNQDHPYLESPSKPHLITSIIESISTLPDMATLLWPLFVLGNVALENEEHRRFVLDRLLGIQRARNLGSVRRAIEAVKHAFVTKGLDLDLTGRGGRGLQGWGDGRFRYISLA</sequence>
<evidence type="ECO:0000313" key="8">
    <source>
        <dbReference type="Proteomes" id="UP000654913"/>
    </source>
</evidence>
<dbReference type="Pfam" id="PF11951">
    <property type="entry name" value="Fungal_trans_2"/>
    <property type="match status" value="1"/>
</dbReference>
<dbReference type="GeneID" id="64978765"/>
<name>A0A7R7XXI4_9EURO</name>
<protein>
    <recommendedName>
        <fullName evidence="6">Zn(2)-C6 fungal-type domain-containing protein</fullName>
    </recommendedName>
</protein>
<keyword evidence="3" id="KW-0238">DNA-binding</keyword>
<accession>A0A7R7XXI4</accession>
<reference evidence="7" key="2">
    <citation type="submission" date="2021-02" db="EMBL/GenBank/DDBJ databases">
        <title>Aspergillus puulaauensis MK2 genome sequence.</title>
        <authorList>
            <person name="Futagami T."/>
            <person name="Mori K."/>
            <person name="Kadooka C."/>
            <person name="Tanaka T."/>
        </authorList>
    </citation>
    <scope>NUCLEOTIDE SEQUENCE</scope>
    <source>
        <strain evidence="7">MK2</strain>
    </source>
</reference>
<evidence type="ECO:0000259" key="6">
    <source>
        <dbReference type="PROSITE" id="PS50048"/>
    </source>
</evidence>
<dbReference type="InterPro" id="IPR036864">
    <property type="entry name" value="Zn2-C6_fun-type_DNA-bd_sf"/>
</dbReference>
<evidence type="ECO:0000256" key="1">
    <source>
        <dbReference type="ARBA" id="ARBA00004123"/>
    </source>
</evidence>
<dbReference type="PROSITE" id="PS00463">
    <property type="entry name" value="ZN2_CY6_FUNGAL_1"/>
    <property type="match status" value="1"/>
</dbReference>
<gene>
    <name evidence="7" type="ORF">APUU_70338A</name>
</gene>
<keyword evidence="8" id="KW-1185">Reference proteome</keyword>
<dbReference type="SUPFAM" id="SSF57701">
    <property type="entry name" value="Zn2/Cys6 DNA-binding domain"/>
    <property type="match status" value="1"/>
</dbReference>
<evidence type="ECO:0000256" key="5">
    <source>
        <dbReference type="ARBA" id="ARBA00023242"/>
    </source>
</evidence>
<dbReference type="AlphaFoldDB" id="A0A7R7XXI4"/>
<feature type="domain" description="Zn(2)-C6 fungal-type" evidence="6">
    <location>
        <begin position="13"/>
        <end position="43"/>
    </location>
</feature>
<dbReference type="GO" id="GO:0008270">
    <property type="term" value="F:zinc ion binding"/>
    <property type="evidence" value="ECO:0007669"/>
    <property type="project" value="InterPro"/>
</dbReference>
<evidence type="ECO:0000256" key="2">
    <source>
        <dbReference type="ARBA" id="ARBA00023015"/>
    </source>
</evidence>
<dbReference type="CDD" id="cd00067">
    <property type="entry name" value="GAL4"/>
    <property type="match status" value="1"/>
</dbReference>
<dbReference type="SMART" id="SM00066">
    <property type="entry name" value="GAL4"/>
    <property type="match status" value="1"/>
</dbReference>
<dbReference type="GO" id="GO:0000981">
    <property type="term" value="F:DNA-binding transcription factor activity, RNA polymerase II-specific"/>
    <property type="evidence" value="ECO:0007669"/>
    <property type="project" value="InterPro"/>
</dbReference>
<reference evidence="7" key="1">
    <citation type="submission" date="2021-01" db="EMBL/GenBank/DDBJ databases">
        <authorList>
            <consortium name="Aspergillus puulaauensis MK2 genome sequencing consortium"/>
            <person name="Kazuki M."/>
            <person name="Futagami T."/>
        </authorList>
    </citation>
    <scope>NUCLEOTIDE SEQUENCE</scope>
    <source>
        <strain evidence="7">MK2</strain>
    </source>
</reference>
<keyword evidence="5" id="KW-0539">Nucleus</keyword>
<dbReference type="GO" id="GO:0045944">
    <property type="term" value="P:positive regulation of transcription by RNA polymerase II"/>
    <property type="evidence" value="ECO:0007669"/>
    <property type="project" value="TreeGrafter"/>
</dbReference>
<dbReference type="GO" id="GO:0000976">
    <property type="term" value="F:transcription cis-regulatory region binding"/>
    <property type="evidence" value="ECO:0007669"/>
    <property type="project" value="TreeGrafter"/>
</dbReference>
<dbReference type="PROSITE" id="PS50048">
    <property type="entry name" value="ZN2_CY6_FUNGAL_2"/>
    <property type="match status" value="1"/>
</dbReference>